<evidence type="ECO:0000313" key="2">
    <source>
        <dbReference type="EMBL" id="MBT1703608.1"/>
    </source>
</evidence>
<dbReference type="RefSeq" id="WP_254153570.1">
    <property type="nucleotide sequence ID" value="NZ_JAHESD010000017.1"/>
</dbReference>
<comment type="caution">
    <text evidence="2">The sequence shown here is derived from an EMBL/GenBank/DDBJ whole genome shotgun (WGS) entry which is preliminary data.</text>
</comment>
<sequence>MWQRIQTVFLAIAIISLIVSIFLPIWVYQDPLGQSHQLYPLHYTVKENAGSNTQYFPYALTAILAIAAITIAIVEISKYKNRVLQMKLGALNSLFMAGTIASAVIQSNQLVKTFQGGQYGLGLWLPGVAVLCNLLANRFIRKDERLVRDSDRLR</sequence>
<keyword evidence="3" id="KW-1185">Reference proteome</keyword>
<keyword evidence="1" id="KW-0472">Membrane</keyword>
<evidence type="ECO:0000256" key="1">
    <source>
        <dbReference type="SAM" id="Phobius"/>
    </source>
</evidence>
<feature type="transmembrane region" description="Helical" evidence="1">
    <location>
        <begin position="7"/>
        <end position="28"/>
    </location>
</feature>
<proteinExistence type="predicted"/>
<name>A0ABS5VQC7_9BACT</name>
<evidence type="ECO:0000313" key="3">
    <source>
        <dbReference type="Proteomes" id="UP000772618"/>
    </source>
</evidence>
<feature type="transmembrane region" description="Helical" evidence="1">
    <location>
        <begin position="88"/>
        <end position="105"/>
    </location>
</feature>
<keyword evidence="1" id="KW-1133">Transmembrane helix</keyword>
<dbReference type="Pfam" id="PF14126">
    <property type="entry name" value="DUF4293"/>
    <property type="match status" value="1"/>
</dbReference>
<dbReference type="Proteomes" id="UP000772618">
    <property type="component" value="Unassembled WGS sequence"/>
</dbReference>
<keyword evidence="1" id="KW-0812">Transmembrane</keyword>
<accession>A0ABS5VQC7</accession>
<gene>
    <name evidence="2" type="ORF">KK060_09980</name>
</gene>
<reference evidence="2 3" key="1">
    <citation type="submission" date="2021-05" db="EMBL/GenBank/DDBJ databases">
        <title>A Polyphasic approach of four new species of the genus Ohtaekwangia: Ohtaekwangia histidinii sp. nov., Ohtaekwangia cretensis sp. nov., Ohtaekwangia indiensis sp. nov., Ohtaekwangia reichenbachii sp. nov. from diverse environment.</title>
        <authorList>
            <person name="Octaviana S."/>
        </authorList>
    </citation>
    <scope>NUCLEOTIDE SEQUENCE [LARGE SCALE GENOMIC DNA]</scope>
    <source>
        <strain evidence="2 3">PWU20</strain>
    </source>
</reference>
<protein>
    <submittedName>
        <fullName evidence="2">DUF4293 family protein</fullName>
    </submittedName>
</protein>
<dbReference type="InterPro" id="IPR025635">
    <property type="entry name" value="DUF4293"/>
</dbReference>
<feature type="transmembrane region" description="Helical" evidence="1">
    <location>
        <begin position="117"/>
        <end position="136"/>
    </location>
</feature>
<organism evidence="2 3">
    <name type="scientific">Chryseosolibacter indicus</name>
    <dbReference type="NCBI Taxonomy" id="2782351"/>
    <lineage>
        <taxon>Bacteria</taxon>
        <taxon>Pseudomonadati</taxon>
        <taxon>Bacteroidota</taxon>
        <taxon>Cytophagia</taxon>
        <taxon>Cytophagales</taxon>
        <taxon>Chryseotaleaceae</taxon>
        <taxon>Chryseosolibacter</taxon>
    </lineage>
</organism>
<feature type="transmembrane region" description="Helical" evidence="1">
    <location>
        <begin position="55"/>
        <end position="76"/>
    </location>
</feature>
<dbReference type="EMBL" id="JAHESD010000017">
    <property type="protein sequence ID" value="MBT1703608.1"/>
    <property type="molecule type" value="Genomic_DNA"/>
</dbReference>